<dbReference type="CDD" id="cd18012">
    <property type="entry name" value="DEXQc_arch_SWI2_SNF2"/>
    <property type="match status" value="1"/>
</dbReference>
<protein>
    <submittedName>
        <fullName evidence="7">SNF2-related protein</fullName>
    </submittedName>
</protein>
<dbReference type="Proteomes" id="UP001595904">
    <property type="component" value="Unassembled WGS sequence"/>
</dbReference>
<evidence type="ECO:0000259" key="5">
    <source>
        <dbReference type="PROSITE" id="PS51192"/>
    </source>
</evidence>
<sequence length="1051" mass="117150">MPDPDLKTLQVAFGDDLFSAAQQLVRGGAVSELRVLQSGLVVTGVIADESAAAKRQRVYIRHTGPNDPQIAEAECSCGKPSPCVHIAAVSIAAVSNAPSVATPPRPTSSLQRATSVSAGPQLQQRLYYLLQSTSAGELQLSTWVGQSAPGSTRLARGGSSIFVPRGNDFPRYVDSEDRQILQLLLSQRTDGPWLLRDTDGTTVLNHVIATGRARWQTLDTPSLKAGKLRQTKLSWQQLENGEQYLQCEVSERGDDAVATFFDLDVATYVDPSSKEIGALALPCSIEDFRRFWNSPPVAPEQVVELNEEIAQSCAALPKLRELKAVRKARKSVGAQLYLSEDPIATLYFVYNGLPVYSRSLRDDMTHVRIVADNKLHEIPRDRKAEHTIQQRFDAALTGSSQGRDFWLAFVLDGIPKLRAEGWDVVINDDFPYRLASAGEWYVDADSGRDREWFDLKLGLVVDGVQVNLLPALVDYLQGALGNGEAGVHRIGDQLFVQLPDKRYLPVPIERIKRIADTLVELFDHDALNKQQSLSLPASQTSRLAQLTLEPEAPVLRSKSTALLESVAELKNFSAIKPLQPPSKFNATLRPYQQEGLGWLQFLRRCRLGGILADDMGLGKTVQTLAHLALEKEEGRLTKPSLIVAPVSVIGNWQREIQQFAPHLKQLTLHGSRRKELFSSIRNVDVVITAYPLLQLDSEVLTAQEFYLVVMDEAQVIKNPRAKVSQAARALNSEHRLCLTGTPMENHLGELWSLIDFLQPGMLGDERDFQRQYRTAIEKNNDRDRALSLSRRIAPFVLRRTKDAVAPELPEKTQIIETIALDEKQRDFYDGVRLASHRRVRETIEEKGLARSQITVLDALLKLRQACCDPRLVASAEQPEEAVPSAKMDWLSNALPEMIEEGRRILLFSQFTSMLALIEEQMQELNIPYLLLTGDTKDRMPLIERFQSGAVPLFLISLKAGGTGLNLTAADTVIHYDPWWNPAVEAQATDRAHRIGQHKPVFVYKLIAQGTVEERIVRLQEQKHQLASQLYTEKNAAPLQLDAADLEMLFAP</sequence>
<dbReference type="InterPro" id="IPR027417">
    <property type="entry name" value="P-loop_NTPase"/>
</dbReference>
<dbReference type="PROSITE" id="PS51194">
    <property type="entry name" value="HELICASE_CTER"/>
    <property type="match status" value="1"/>
</dbReference>
<comment type="caution">
    <text evidence="7">The sequence shown here is derived from an EMBL/GenBank/DDBJ whole genome shotgun (WGS) entry which is preliminary data.</text>
</comment>
<dbReference type="SMART" id="SM00487">
    <property type="entry name" value="DEXDc"/>
    <property type="match status" value="1"/>
</dbReference>
<dbReference type="InterPro" id="IPR049730">
    <property type="entry name" value="SNF2/RAD54-like_C"/>
</dbReference>
<reference evidence="8" key="1">
    <citation type="journal article" date="2019" name="Int. J. Syst. Evol. Microbiol.">
        <title>The Global Catalogue of Microorganisms (GCM) 10K type strain sequencing project: providing services to taxonomists for standard genome sequencing and annotation.</title>
        <authorList>
            <consortium name="The Broad Institute Genomics Platform"/>
            <consortium name="The Broad Institute Genome Sequencing Center for Infectious Disease"/>
            <person name="Wu L."/>
            <person name="Ma J."/>
        </authorList>
    </citation>
    <scope>NUCLEOTIDE SEQUENCE [LARGE SCALE GENOMIC DNA]</scope>
    <source>
        <strain evidence="8">CGMCC 1.10759</strain>
    </source>
</reference>
<keyword evidence="1" id="KW-0378">Hydrolase</keyword>
<keyword evidence="8" id="KW-1185">Reference proteome</keyword>
<dbReference type="InterPro" id="IPR014001">
    <property type="entry name" value="Helicase_ATP-bd"/>
</dbReference>
<evidence type="ECO:0000313" key="7">
    <source>
        <dbReference type="EMBL" id="MFC4309257.1"/>
    </source>
</evidence>
<evidence type="ECO:0000256" key="3">
    <source>
        <dbReference type="PROSITE-ProRule" id="PRU00325"/>
    </source>
</evidence>
<dbReference type="Gene3D" id="3.40.50.300">
    <property type="entry name" value="P-loop containing nucleotide triphosphate hydrolases"/>
    <property type="match status" value="1"/>
</dbReference>
<organism evidence="7 8">
    <name type="scientific">Steroidobacter flavus</name>
    <dbReference type="NCBI Taxonomy" id="1842136"/>
    <lineage>
        <taxon>Bacteria</taxon>
        <taxon>Pseudomonadati</taxon>
        <taxon>Pseudomonadota</taxon>
        <taxon>Gammaproteobacteria</taxon>
        <taxon>Steroidobacterales</taxon>
        <taxon>Steroidobacteraceae</taxon>
        <taxon>Steroidobacter</taxon>
    </lineage>
</organism>
<keyword evidence="3" id="KW-0479">Metal-binding</keyword>
<dbReference type="InterPro" id="IPR038718">
    <property type="entry name" value="SNF2-like_sf"/>
</dbReference>
<dbReference type="RefSeq" id="WP_380596316.1">
    <property type="nucleotide sequence ID" value="NZ_JBHSDU010000003.1"/>
</dbReference>
<keyword evidence="2" id="KW-0067">ATP-binding</keyword>
<evidence type="ECO:0000256" key="2">
    <source>
        <dbReference type="ARBA" id="ARBA00022806"/>
    </source>
</evidence>
<dbReference type="SMART" id="SM00490">
    <property type="entry name" value="HELICc"/>
    <property type="match status" value="1"/>
</dbReference>
<dbReference type="Pfam" id="PF04434">
    <property type="entry name" value="SWIM"/>
    <property type="match status" value="1"/>
</dbReference>
<evidence type="ECO:0000259" key="4">
    <source>
        <dbReference type="PROSITE" id="PS50966"/>
    </source>
</evidence>
<dbReference type="CDD" id="cd18793">
    <property type="entry name" value="SF2_C_SNF"/>
    <property type="match status" value="1"/>
</dbReference>
<keyword evidence="3" id="KW-0862">Zinc</keyword>
<accession>A0ABV8SQK9</accession>
<proteinExistence type="predicted"/>
<keyword evidence="3" id="KW-0863">Zinc-finger</keyword>
<feature type="domain" description="Helicase C-terminal" evidence="6">
    <location>
        <begin position="889"/>
        <end position="1046"/>
    </location>
</feature>
<dbReference type="PROSITE" id="PS51192">
    <property type="entry name" value="HELICASE_ATP_BIND_1"/>
    <property type="match status" value="1"/>
</dbReference>
<dbReference type="PROSITE" id="PS50966">
    <property type="entry name" value="ZF_SWIM"/>
    <property type="match status" value="1"/>
</dbReference>
<evidence type="ECO:0000259" key="6">
    <source>
        <dbReference type="PROSITE" id="PS51194"/>
    </source>
</evidence>
<feature type="domain" description="Helicase ATP-binding" evidence="5">
    <location>
        <begin position="600"/>
        <end position="760"/>
    </location>
</feature>
<dbReference type="InterPro" id="IPR000330">
    <property type="entry name" value="SNF2_N"/>
</dbReference>
<evidence type="ECO:0000313" key="8">
    <source>
        <dbReference type="Proteomes" id="UP001595904"/>
    </source>
</evidence>
<dbReference type="SUPFAM" id="SSF52540">
    <property type="entry name" value="P-loop containing nucleoside triphosphate hydrolases"/>
    <property type="match status" value="2"/>
</dbReference>
<dbReference type="Pfam" id="PF00271">
    <property type="entry name" value="Helicase_C"/>
    <property type="match status" value="1"/>
</dbReference>
<name>A0ABV8SQK9_9GAMM</name>
<gene>
    <name evidence="7" type="ORF">ACFPN2_09210</name>
</gene>
<keyword evidence="2" id="KW-0347">Helicase</keyword>
<dbReference type="Pfam" id="PF00176">
    <property type="entry name" value="SNF2-rel_dom"/>
    <property type="match status" value="1"/>
</dbReference>
<dbReference type="PANTHER" id="PTHR10799">
    <property type="entry name" value="SNF2/RAD54 HELICASE FAMILY"/>
    <property type="match status" value="1"/>
</dbReference>
<evidence type="ECO:0000256" key="1">
    <source>
        <dbReference type="ARBA" id="ARBA00022801"/>
    </source>
</evidence>
<dbReference type="Gene3D" id="3.40.50.10810">
    <property type="entry name" value="Tandem AAA-ATPase domain"/>
    <property type="match status" value="1"/>
</dbReference>
<dbReference type="EMBL" id="JBHSDU010000003">
    <property type="protein sequence ID" value="MFC4309257.1"/>
    <property type="molecule type" value="Genomic_DNA"/>
</dbReference>
<dbReference type="InterPro" id="IPR001650">
    <property type="entry name" value="Helicase_C-like"/>
</dbReference>
<feature type="domain" description="SWIM-type" evidence="4">
    <location>
        <begin position="59"/>
        <end position="94"/>
    </location>
</feature>
<keyword evidence="2" id="KW-0547">Nucleotide-binding</keyword>
<dbReference type="InterPro" id="IPR007527">
    <property type="entry name" value="Znf_SWIM"/>
</dbReference>